<dbReference type="NCBIfam" id="TIGR01515">
    <property type="entry name" value="branching_enzym"/>
    <property type="match status" value="1"/>
</dbReference>
<dbReference type="InterPro" id="IPR013780">
    <property type="entry name" value="Glyco_hydro_b"/>
</dbReference>
<evidence type="ECO:0000256" key="2">
    <source>
        <dbReference type="ARBA" id="ARBA00002953"/>
    </source>
</evidence>
<dbReference type="FunFam" id="2.60.40.1180:FF:000002">
    <property type="entry name" value="1,4-alpha-glucan branching enzyme GlgB"/>
    <property type="match status" value="1"/>
</dbReference>
<evidence type="ECO:0000256" key="10">
    <source>
        <dbReference type="HAMAP-Rule" id="MF_00685"/>
    </source>
</evidence>
<dbReference type="CDD" id="cd11322">
    <property type="entry name" value="AmyAc_Glg_BE"/>
    <property type="match status" value="1"/>
</dbReference>
<comment type="caution">
    <text evidence="13">The sequence shown here is derived from an EMBL/GenBank/DDBJ whole genome shotgun (WGS) entry which is preliminary data.</text>
</comment>
<dbReference type="InterPro" id="IPR014756">
    <property type="entry name" value="Ig_E-set"/>
</dbReference>
<keyword evidence="9 10" id="KW-0119">Carbohydrate metabolism</keyword>
<dbReference type="GO" id="GO:0003844">
    <property type="term" value="F:1,4-alpha-glucan branching enzyme activity"/>
    <property type="evidence" value="ECO:0007669"/>
    <property type="project" value="UniProtKB-UniRule"/>
</dbReference>
<evidence type="ECO:0000256" key="6">
    <source>
        <dbReference type="ARBA" id="ARBA00022676"/>
    </source>
</evidence>
<dbReference type="GO" id="GO:0043169">
    <property type="term" value="F:cation binding"/>
    <property type="evidence" value="ECO:0007669"/>
    <property type="project" value="InterPro"/>
</dbReference>
<comment type="subunit">
    <text evidence="10">Monomer.</text>
</comment>
<comment type="function">
    <text evidence="2 10">Catalyzes the formation of the alpha-1,6-glucosidic linkages in glycogen by scission of a 1,4-alpha-linked oligosaccharide from growing alpha-1,4-glucan chains and the subsequent attachment of the oligosaccharide to the alpha-1,6 position.</text>
</comment>
<accession>A0A7V3YMS0</accession>
<organism evidence="13">
    <name type="scientific">Candidatus Caldatribacterium californiense</name>
    <dbReference type="NCBI Taxonomy" id="1454726"/>
    <lineage>
        <taxon>Bacteria</taxon>
        <taxon>Pseudomonadati</taxon>
        <taxon>Atribacterota</taxon>
        <taxon>Atribacteria</taxon>
        <taxon>Atribacterales</taxon>
        <taxon>Candidatus Caldatribacteriaceae</taxon>
        <taxon>Candidatus Caldatribacterium</taxon>
    </lineage>
</organism>
<dbReference type="Pfam" id="PF02806">
    <property type="entry name" value="Alpha-amylase_C"/>
    <property type="match status" value="1"/>
</dbReference>
<dbReference type="InterPro" id="IPR013783">
    <property type="entry name" value="Ig-like_fold"/>
</dbReference>
<dbReference type="InterPro" id="IPR004193">
    <property type="entry name" value="Glyco_hydro_13_N"/>
</dbReference>
<dbReference type="PANTHER" id="PTHR43651">
    <property type="entry name" value="1,4-ALPHA-GLUCAN-BRANCHING ENZYME"/>
    <property type="match status" value="1"/>
</dbReference>
<dbReference type="GO" id="GO:0004553">
    <property type="term" value="F:hydrolase activity, hydrolyzing O-glycosyl compounds"/>
    <property type="evidence" value="ECO:0007669"/>
    <property type="project" value="InterPro"/>
</dbReference>
<evidence type="ECO:0000256" key="9">
    <source>
        <dbReference type="ARBA" id="ARBA00023277"/>
    </source>
</evidence>
<evidence type="ECO:0000256" key="7">
    <source>
        <dbReference type="ARBA" id="ARBA00022679"/>
    </source>
</evidence>
<evidence type="ECO:0000259" key="12">
    <source>
        <dbReference type="SMART" id="SM00642"/>
    </source>
</evidence>
<feature type="domain" description="Glycosyl hydrolase family 13 catalytic" evidence="12">
    <location>
        <begin position="245"/>
        <end position="592"/>
    </location>
</feature>
<dbReference type="NCBIfam" id="NF003811">
    <property type="entry name" value="PRK05402.1"/>
    <property type="match status" value="1"/>
</dbReference>
<evidence type="ECO:0000256" key="3">
    <source>
        <dbReference type="ARBA" id="ARBA00004964"/>
    </source>
</evidence>
<keyword evidence="5 10" id="KW-0321">Glycogen metabolism</keyword>
<dbReference type="SUPFAM" id="SSF81296">
    <property type="entry name" value="E set domains"/>
    <property type="match status" value="2"/>
</dbReference>
<dbReference type="HAMAP" id="MF_00685">
    <property type="entry name" value="GlgB"/>
    <property type="match status" value="1"/>
</dbReference>
<keyword evidence="6 10" id="KW-0328">Glycosyltransferase</keyword>
<feature type="active site" description="Proton donor" evidence="10 11">
    <location>
        <position position="455"/>
    </location>
</feature>
<evidence type="ECO:0000256" key="4">
    <source>
        <dbReference type="ARBA" id="ARBA00009000"/>
    </source>
</evidence>
<dbReference type="GO" id="GO:0005829">
    <property type="term" value="C:cytosol"/>
    <property type="evidence" value="ECO:0007669"/>
    <property type="project" value="TreeGrafter"/>
</dbReference>
<dbReference type="Pfam" id="PF00128">
    <property type="entry name" value="Alpha-amylase"/>
    <property type="match status" value="1"/>
</dbReference>
<dbReference type="FunFam" id="3.20.20.80:FF:000003">
    <property type="entry name" value="1,4-alpha-glucan branching enzyme GlgB"/>
    <property type="match status" value="1"/>
</dbReference>
<dbReference type="Gene3D" id="3.20.20.80">
    <property type="entry name" value="Glycosidases"/>
    <property type="match status" value="1"/>
</dbReference>
<dbReference type="InterPro" id="IPR006407">
    <property type="entry name" value="GlgB"/>
</dbReference>
<evidence type="ECO:0000256" key="5">
    <source>
        <dbReference type="ARBA" id="ARBA00022600"/>
    </source>
</evidence>
<dbReference type="GO" id="GO:0005978">
    <property type="term" value="P:glycogen biosynthetic process"/>
    <property type="evidence" value="ECO:0007669"/>
    <property type="project" value="UniProtKB-UniRule"/>
</dbReference>
<dbReference type="SMART" id="SM00642">
    <property type="entry name" value="Aamy"/>
    <property type="match status" value="1"/>
</dbReference>
<dbReference type="Gene3D" id="2.60.40.1180">
    <property type="entry name" value="Golgi alpha-mannosidase II"/>
    <property type="match status" value="1"/>
</dbReference>
<dbReference type="InterPro" id="IPR017853">
    <property type="entry name" value="GH"/>
</dbReference>
<evidence type="ECO:0000256" key="8">
    <source>
        <dbReference type="ARBA" id="ARBA00023056"/>
    </source>
</evidence>
<gene>
    <name evidence="10 13" type="primary">glgB</name>
    <name evidence="13" type="ORF">ENU96_07670</name>
</gene>
<dbReference type="EMBL" id="DTEN01000308">
    <property type="protein sequence ID" value="HGI75537.1"/>
    <property type="molecule type" value="Genomic_DNA"/>
</dbReference>
<dbReference type="SUPFAM" id="SSF51011">
    <property type="entry name" value="Glycosyl hydrolase domain"/>
    <property type="match status" value="1"/>
</dbReference>
<dbReference type="EC" id="2.4.1.18" evidence="10"/>
<proteinExistence type="inferred from homology"/>
<dbReference type="SUPFAM" id="SSF51445">
    <property type="entry name" value="(Trans)glycosidases"/>
    <property type="match status" value="1"/>
</dbReference>
<dbReference type="CDD" id="cd02855">
    <property type="entry name" value="E_set_GBE_prok_N"/>
    <property type="match status" value="1"/>
</dbReference>
<keyword evidence="8 10" id="KW-0320">Glycogen biosynthesis</keyword>
<dbReference type="Pfam" id="PF22019">
    <property type="entry name" value="GlgB_N"/>
    <property type="match status" value="1"/>
</dbReference>
<dbReference type="UniPathway" id="UPA00164"/>
<dbReference type="Pfam" id="PF02922">
    <property type="entry name" value="CBM_48"/>
    <property type="match status" value="1"/>
</dbReference>
<reference evidence="13" key="1">
    <citation type="journal article" date="2020" name="mSystems">
        <title>Genome- and Community-Level Interaction Insights into Carbon Utilization and Element Cycling Functions of Hydrothermarchaeota in Hydrothermal Sediment.</title>
        <authorList>
            <person name="Zhou Z."/>
            <person name="Liu Y."/>
            <person name="Xu W."/>
            <person name="Pan J."/>
            <person name="Luo Z.H."/>
            <person name="Li M."/>
        </authorList>
    </citation>
    <scope>NUCLEOTIDE SEQUENCE [LARGE SCALE GENOMIC DNA]</scope>
    <source>
        <strain evidence="13">SpSt-716</strain>
    </source>
</reference>
<keyword evidence="7 10" id="KW-0808">Transferase</keyword>
<dbReference type="PIRSF" id="PIRSF000463">
    <property type="entry name" value="GlgB"/>
    <property type="match status" value="1"/>
</dbReference>
<dbReference type="InterPro" id="IPR006047">
    <property type="entry name" value="GH13_cat_dom"/>
</dbReference>
<dbReference type="FunFam" id="2.60.40.10:FF:000169">
    <property type="entry name" value="1,4-alpha-glucan branching enzyme GlgB"/>
    <property type="match status" value="1"/>
</dbReference>
<dbReference type="InterPro" id="IPR006048">
    <property type="entry name" value="A-amylase/branching_C"/>
</dbReference>
<comment type="similarity">
    <text evidence="4 10">Belongs to the glycosyl hydrolase 13 family. GlgB subfamily.</text>
</comment>
<evidence type="ECO:0000256" key="11">
    <source>
        <dbReference type="PIRSR" id="PIRSR000463-1"/>
    </source>
</evidence>
<protein>
    <recommendedName>
        <fullName evidence="10">1,4-alpha-glucan branching enzyme GlgB</fullName>
        <ecNumber evidence="10">2.4.1.18</ecNumber>
    </recommendedName>
    <alternativeName>
        <fullName evidence="10">1,4-alpha-D-glucan:1,4-alpha-D-glucan 6-glucosyl-transferase</fullName>
    </alternativeName>
    <alternativeName>
        <fullName evidence="10">Alpha-(1-&gt;4)-glucan branching enzyme</fullName>
    </alternativeName>
    <alternativeName>
        <fullName evidence="10">Glycogen branching enzyme</fullName>
        <shortName evidence="10">BE</shortName>
    </alternativeName>
</protein>
<dbReference type="InterPro" id="IPR037439">
    <property type="entry name" value="Branching_enzy"/>
</dbReference>
<dbReference type="AlphaFoldDB" id="A0A7V3YMS0"/>
<feature type="active site" description="Nucleophile" evidence="10 11">
    <location>
        <position position="402"/>
    </location>
</feature>
<name>A0A7V3YMS0_9BACT</name>
<dbReference type="PANTHER" id="PTHR43651:SF3">
    <property type="entry name" value="1,4-ALPHA-GLUCAN-BRANCHING ENZYME"/>
    <property type="match status" value="1"/>
</dbReference>
<dbReference type="Gene3D" id="2.60.40.10">
    <property type="entry name" value="Immunoglobulins"/>
    <property type="match status" value="2"/>
</dbReference>
<dbReference type="InterPro" id="IPR044143">
    <property type="entry name" value="GlgB_N_E_set_prok"/>
</dbReference>
<evidence type="ECO:0000256" key="1">
    <source>
        <dbReference type="ARBA" id="ARBA00000826"/>
    </source>
</evidence>
<sequence>MVREVCEALVRGDLSDPSFFLGMHRESETVVVRVFRPFAESVTVLSRDGKKRYPTERVHPGGVFVARTGERETFPYLLEIVEDGRTSVIPDPYAFPPLLTDFDLHLFNEGTHARAYEKLGAHVVVLEGFPGVHFAVWAPNAFRVSVVGDFNRWDGRVHLLRPRGSSGVWEVFVPGIGEGEKYKFEIKTKEGHLLLKADPYAFFSEVRPKTASIVFDLSGFPWQDAEWMERRKTLDLLSSPMNIYEVHLGSWKRKPDGSFLSYREIAEALIPYVKEMGYTHIELLPLAEHPFDGSWGYHVTGYFAPTSRFGTPKDFMAFVDLCHREGIGVILDWVIAHFPKDAHGLGRFDGTGLYEHLDPRKGEHPHWGSYIFNYGRCEVRSFLLSNAFFWFERFHIDALRVDAVASMLYLDYGRKEGEWVPNRFGGKENLEAIEFLRFLHERVYTAFPGIATIAEESTAWPGVTLPPYAGGLGFLFKWNMGWMNDILLYMSKDPIYRKYHHTNLTFPIWYAFSENFILPLSHDEVVHGKRSLLEKMPGDDWQKFANLRLLFGLMFGYPGKKLLFMGGEFGQRREWNHDTGLDWFLLDYEPHRKLHRYVRDLNHLYLRERALWECDTKPEGFEWIDCHDAENSVIAFLRKSKDPNDFLVFVLNFTPVPRFAYRVGIPRPGFYEEVLNSDSAFYYGGNLGNLGGVWAEEVPAHGRPYSLSLTLPPLSCCIFKWRGV</sequence>
<comment type="catalytic activity">
    <reaction evidence="1 10">
        <text>Transfers a segment of a (1-&gt;4)-alpha-D-glucan chain to a primary hydroxy group in a similar glucan chain.</text>
        <dbReference type="EC" id="2.4.1.18"/>
    </reaction>
</comment>
<evidence type="ECO:0000313" key="13">
    <source>
        <dbReference type="EMBL" id="HGI75537.1"/>
    </source>
</evidence>
<dbReference type="InterPro" id="IPR054169">
    <property type="entry name" value="GlgB_N"/>
</dbReference>
<comment type="pathway">
    <text evidence="3 10">Glycan biosynthesis; glycogen biosynthesis.</text>
</comment>
<dbReference type="NCBIfam" id="NF008967">
    <property type="entry name" value="PRK12313.1"/>
    <property type="match status" value="1"/>
</dbReference>